<dbReference type="InterPro" id="IPR017853">
    <property type="entry name" value="GH"/>
</dbReference>
<sequence>MKKKPEISMYYLDGDPFVWQPKQLRADFEAMRRIGADSVCISVLESHTSDYPGKVALARSAGLKVYAIPSRVGGFFAGWPKVASLFAARHPEYLVLTRDGRFQDATAGSVCCPNQPAFRAWFLEWLEKLLDESGVDGVVYDEPKEAHVPCWCPACRKLCPDQDEAARVRFREASVAGLLGEACRLVKRSRPDRTNILFVMPDATGHFKTRILEQPELDYFGNDGPVCHQGEPEQTHQKTSLFDSVPAIFRLADQAGKKRFTLVETFSIHSGAMAELARNLPRVAEWQADLYAFYFYGTGNQEPERVMELSAEAIARIKG</sequence>
<dbReference type="Proteomes" id="UP000485484">
    <property type="component" value="Unassembled WGS sequence"/>
</dbReference>
<accession>A0A1V5MKZ5</accession>
<name>A0A1V5MKZ5_UNCT6</name>
<reference evidence="1" key="1">
    <citation type="submission" date="2017-02" db="EMBL/GenBank/DDBJ databases">
        <title>Delving into the versatile metabolic prowess of the omnipresent phylum Bacteroidetes.</title>
        <authorList>
            <person name="Nobu M.K."/>
            <person name="Mei R."/>
            <person name="Narihiro T."/>
            <person name="Kuroda K."/>
            <person name="Liu W.-T."/>
        </authorList>
    </citation>
    <scope>NUCLEOTIDE SEQUENCE</scope>
    <source>
        <strain evidence="1">ADurb.Bin417</strain>
    </source>
</reference>
<dbReference type="EMBL" id="MWAK01000007">
    <property type="protein sequence ID" value="OPZ93795.1"/>
    <property type="molecule type" value="Genomic_DNA"/>
</dbReference>
<dbReference type="SUPFAM" id="SSF51445">
    <property type="entry name" value="(Trans)glycosidases"/>
    <property type="match status" value="1"/>
</dbReference>
<dbReference type="Gene3D" id="3.20.20.80">
    <property type="entry name" value="Glycosidases"/>
    <property type="match status" value="1"/>
</dbReference>
<organism evidence="1">
    <name type="scientific">candidate division TA06 bacterium ADurb.Bin417</name>
    <dbReference type="NCBI Taxonomy" id="1852828"/>
    <lineage>
        <taxon>Bacteria</taxon>
        <taxon>Bacteria division TA06</taxon>
    </lineage>
</organism>
<dbReference type="AlphaFoldDB" id="A0A1V5MKZ5"/>
<proteinExistence type="predicted"/>
<evidence type="ECO:0000313" key="1">
    <source>
        <dbReference type="EMBL" id="OPZ93795.1"/>
    </source>
</evidence>
<protein>
    <submittedName>
        <fullName evidence="1">Uncharacterized protein</fullName>
    </submittedName>
</protein>
<comment type="caution">
    <text evidence="1">The sequence shown here is derived from an EMBL/GenBank/DDBJ whole genome shotgun (WGS) entry which is preliminary data.</text>
</comment>
<gene>
    <name evidence="1" type="ORF">BWY73_00109</name>
</gene>